<keyword evidence="6" id="KW-1185">Reference proteome</keyword>
<dbReference type="Pfam" id="PF18741">
    <property type="entry name" value="MTES_1575"/>
    <property type="match status" value="1"/>
</dbReference>
<dbReference type="Pfam" id="PF11784">
    <property type="entry name" value="DUF3320"/>
    <property type="match status" value="1"/>
</dbReference>
<protein>
    <submittedName>
        <fullName evidence="5">DUF3320 domain-containing protein</fullName>
    </submittedName>
</protein>
<comment type="caution">
    <text evidence="5">The sequence shown here is derived from an EMBL/GenBank/DDBJ whole genome shotgun (WGS) entry which is preliminary data.</text>
</comment>
<dbReference type="InterPro" id="IPR049468">
    <property type="entry name" value="Restrct_endonuc-II-like_dom"/>
</dbReference>
<dbReference type="InterPro" id="IPR045055">
    <property type="entry name" value="DNA2/NAM7-like"/>
</dbReference>
<dbReference type="Pfam" id="PF13086">
    <property type="entry name" value="AAA_11"/>
    <property type="match status" value="1"/>
</dbReference>
<dbReference type="InterPro" id="IPR027417">
    <property type="entry name" value="P-loop_NTPase"/>
</dbReference>
<dbReference type="CDD" id="cd18808">
    <property type="entry name" value="SF1_C_Upf1"/>
    <property type="match status" value="1"/>
</dbReference>
<dbReference type="PANTHER" id="PTHR10887:SF530">
    <property type="entry name" value="SUPERFAMILY I DNA HELICASES"/>
    <property type="match status" value="1"/>
</dbReference>
<evidence type="ECO:0000259" key="4">
    <source>
        <dbReference type="Pfam" id="PF18741"/>
    </source>
</evidence>
<evidence type="ECO:0000259" key="1">
    <source>
        <dbReference type="Pfam" id="PF11784"/>
    </source>
</evidence>
<reference evidence="6" key="1">
    <citation type="journal article" date="2019" name="Int. J. Syst. Evol. Microbiol.">
        <title>The Global Catalogue of Microorganisms (GCM) 10K type strain sequencing project: providing services to taxonomists for standard genome sequencing and annotation.</title>
        <authorList>
            <consortium name="The Broad Institute Genomics Platform"/>
            <consortium name="The Broad Institute Genome Sequencing Center for Infectious Disease"/>
            <person name="Wu L."/>
            <person name="Ma J."/>
        </authorList>
    </citation>
    <scope>NUCLEOTIDE SEQUENCE [LARGE SCALE GENOMIC DNA]</scope>
    <source>
        <strain evidence="6">CGMCC 1.9106</strain>
    </source>
</reference>
<accession>A0ABW2H6S5</accession>
<dbReference type="SUPFAM" id="SSF52540">
    <property type="entry name" value="P-loop containing nucleoside triphosphate hydrolases"/>
    <property type="match status" value="1"/>
</dbReference>
<feature type="domain" description="DUF3320" evidence="1">
    <location>
        <begin position="1671"/>
        <end position="1714"/>
    </location>
</feature>
<evidence type="ECO:0000313" key="5">
    <source>
        <dbReference type="EMBL" id="MFC7247604.1"/>
    </source>
</evidence>
<gene>
    <name evidence="5" type="ORF">ACFQO7_34510</name>
</gene>
<dbReference type="RefSeq" id="WP_376810324.1">
    <property type="nucleotide sequence ID" value="NZ_JBHTAC010000060.1"/>
</dbReference>
<evidence type="ECO:0000259" key="3">
    <source>
        <dbReference type="Pfam" id="PF13087"/>
    </source>
</evidence>
<dbReference type="InterPro" id="IPR041679">
    <property type="entry name" value="DNA2/NAM7-like_C"/>
</dbReference>
<feature type="domain" description="DNA2/NAM7 helicase helicase" evidence="2">
    <location>
        <begin position="302"/>
        <end position="365"/>
    </location>
</feature>
<dbReference type="Gene3D" id="3.40.960.10">
    <property type="entry name" value="VSR Endonuclease"/>
    <property type="match status" value="1"/>
</dbReference>
<dbReference type="EMBL" id="JBHTAC010000060">
    <property type="protein sequence ID" value="MFC7247604.1"/>
    <property type="molecule type" value="Genomic_DNA"/>
</dbReference>
<dbReference type="PANTHER" id="PTHR10887">
    <property type="entry name" value="DNA2/NAM7 HELICASE FAMILY"/>
    <property type="match status" value="1"/>
</dbReference>
<dbReference type="InterPro" id="IPR047187">
    <property type="entry name" value="SF1_C_Upf1"/>
</dbReference>
<dbReference type="InterPro" id="IPR011335">
    <property type="entry name" value="Restrct_endonuc-II-like"/>
</dbReference>
<feature type="domain" description="Restriction endonuclease type II-like" evidence="4">
    <location>
        <begin position="1515"/>
        <end position="1612"/>
    </location>
</feature>
<dbReference type="InterPro" id="IPR025103">
    <property type="entry name" value="DUF4011"/>
</dbReference>
<dbReference type="Pfam" id="PF13195">
    <property type="entry name" value="DUF4011"/>
    <property type="match status" value="1"/>
</dbReference>
<dbReference type="InterPro" id="IPR041677">
    <property type="entry name" value="DNA2/NAM7_AAA_11"/>
</dbReference>
<evidence type="ECO:0000313" key="6">
    <source>
        <dbReference type="Proteomes" id="UP001596392"/>
    </source>
</evidence>
<dbReference type="SUPFAM" id="SSF52980">
    <property type="entry name" value="Restriction endonuclease-like"/>
    <property type="match status" value="1"/>
</dbReference>
<feature type="domain" description="DNA2/NAM7 helicase-like C-terminal" evidence="3">
    <location>
        <begin position="1278"/>
        <end position="1468"/>
    </location>
</feature>
<dbReference type="Proteomes" id="UP001596392">
    <property type="component" value="Unassembled WGS sequence"/>
</dbReference>
<sequence>MAENLSAQDRLLQATIRQWRDSLINLSGTNRLLNFRLSKSGAVRVFDPAATEVLAGLGAGRDFRFRPAEEGSDGFGEASTEPGRVLPAADLDLPGRAFRGDVLRTDKPFGDLSSALRNLMRRSNQEFLDRGLWILYLAFGSLTWTDGDKAKYTSPLLLVPVRLVATGTRQLPLLQRAEEDPVVNPALTLKLSQLMVTLPSVDELEDVAYADFLADVRAAVAGHAGWRVNDEVTLSYFSFAKEAMYRDLLDNEASVAAHPVIQGLATGGRGSGGGGFLFEELTEERIDQDMPAERVPLVLDADSSQRASVAAALAGHSFAMDGPPGTGKSQTIANMIGALLHAGKRVLFVSEKAAALEVVRNRLHDVGLDAYLLELHSHKATRKEVASALGQALETVPIAPNGMNDLDLDNARRRREELNAYAEAMNVPRAPLNYSLHDVLGMIANLQDVPAAPMSGIAPVDLTVETFGSVRATAAALARAWRPAAQGRSFAWRGVTHRGSLDARLYAAASALDALAGVTAAHAPLAAAFGVSRLCQAPALTRIVAHCAVRPAAVPSQWLTAAQLDPAIQSADHLTAELRELADRQDAANRAAGVPWSELPAAGATPDLDTSALESLTVPPLHLASLTSEQAALLAETFQRDTETLRAAGRSLSGLAVMLGLPPVVSFEDARATLSVAGLGRSENRPDRAWLSAEGHAAAGQAVQALRQAIAALSDAERSAEAHYTDGVLAADAEGLAHRFSHEHRGLKKLSGAYRADKRALAAFTRAGVGWQSARDQLTLAIARKRAAAAFDEAQTRYARELGTYYAGRSTDFDLITRALAVAGTAINQARTGDLAKLADHIARDGIPNASVLAVADETSARLQDWQSRLAPEPLPAARPELVQLPIAEAAGWLDSHQAPLRAAAALTGSVSQAVRRQLTVAESRHLLELRASVDAAYTALAARGQGYSSTLGSLYAGERTDLTAVYAALEWAMQMRACKSGSDSPLTAAQSQALDSVVPTPQLDEIERRWAGARADLLAAFEPGRHAELGSELDDFAEAGDLVAALREDSAGQDEWFAYQGARAGLVAVGLETAIDFCIAEGLSARQVPLVLERALLQEWADHHLHHDAALRLVRAEDRDSLVAEYRSLDRALIAAATSRIITACNARRPRNNLGESGVIRREAGKKKKHMPVRLLLERTRNVSQAIKPCFMMSPLAVSQYLPSDMRFDVVIFDEASQVAPADAVNCIYRGGALITAGDQKQLPPTSFFTAGVTDDGDEWDEEAEDGVDFESVLDLMKGSAEFRALTLRWHYRSRHEALIAFSNSSFYQGRLITFPGAEDVGQDVGVELFHVAGSYRRGSSRDNPIEATKVAERVMHHFTTRPHLTLGVVSFSEAQAAAIEHAVEQARQDRPELDKFFTDDRLDGFFVKNLESVQGDERDVMIFSIGYGPDETGKTTMNFGPLNRVGGWRRLNVAVTRARFRNEVVASVRASDIVAATGSEGLRHLRRYLDYAERGFAALALETSTGGDAESPFEESVISVIRSWGYEVTPQVGAAGYRIDMGVRHPDRPGVYALGVECDGFQYHSSKVARDRDRLRDQVLRGLGWRLHRIWGTAWYRNRLGEEARLRAAIEKALAAPVRGLLSSLEDVIERPAVTTESAALDLQPVWVTPYRTAVVERLPYWADPGEPGSAHAMRTGVAEVAAVEGPVHITVMHQRLRDSWGIGRVGSRIRDNIDTAIRHAGLDRDGEFVRVRGAAVREVRSPVDACSRSVEQVHDDELALALTNLVRDAGGVARDELSAHVARLYGWTRRGPDITRRLELLIDRLVVDGAFVANGLSLSLGRQAPDKL</sequence>
<name>A0ABW2H6S5_9ACTN</name>
<dbReference type="Gene3D" id="3.40.50.300">
    <property type="entry name" value="P-loop containing nucleotide triphosphate hydrolases"/>
    <property type="match status" value="3"/>
</dbReference>
<evidence type="ECO:0000259" key="2">
    <source>
        <dbReference type="Pfam" id="PF13086"/>
    </source>
</evidence>
<dbReference type="InterPro" id="IPR021754">
    <property type="entry name" value="DUF3320"/>
</dbReference>
<organism evidence="5 6">
    <name type="scientific">Catellatospora aurea</name>
    <dbReference type="NCBI Taxonomy" id="1337874"/>
    <lineage>
        <taxon>Bacteria</taxon>
        <taxon>Bacillati</taxon>
        <taxon>Actinomycetota</taxon>
        <taxon>Actinomycetes</taxon>
        <taxon>Micromonosporales</taxon>
        <taxon>Micromonosporaceae</taxon>
        <taxon>Catellatospora</taxon>
    </lineage>
</organism>
<proteinExistence type="predicted"/>
<dbReference type="Pfam" id="PF13087">
    <property type="entry name" value="AAA_12"/>
    <property type="match status" value="1"/>
</dbReference>